<keyword evidence="5 7" id="KW-0472">Membrane</keyword>
<dbReference type="Pfam" id="PF07690">
    <property type="entry name" value="MFS_1"/>
    <property type="match status" value="1"/>
</dbReference>
<dbReference type="InterPro" id="IPR011701">
    <property type="entry name" value="MFS"/>
</dbReference>
<reference evidence="9" key="1">
    <citation type="submission" date="2023-06" db="EMBL/GenBank/DDBJ databases">
        <title>Multi-omics analyses reveal the molecular pathogenesis toolkit of Lasiodiplodia hormozganensis, a cross-kingdom pathogen.</title>
        <authorList>
            <person name="Felix C."/>
            <person name="Meneses R."/>
            <person name="Goncalves M.F.M."/>
            <person name="Tilleman L."/>
            <person name="Duarte A.S."/>
            <person name="Jorrin-Novo J.V."/>
            <person name="Van De Peer Y."/>
            <person name="Deforce D."/>
            <person name="Van Nieuwerburgh F."/>
            <person name="Esteves A.C."/>
            <person name="Alves A."/>
        </authorList>
    </citation>
    <scope>NUCLEOTIDE SEQUENCE</scope>
    <source>
        <strain evidence="9">CBS 339.90</strain>
    </source>
</reference>
<accession>A0AA39WHC1</accession>
<proteinExistence type="inferred from homology"/>
<feature type="transmembrane region" description="Helical" evidence="7">
    <location>
        <begin position="431"/>
        <end position="451"/>
    </location>
</feature>
<evidence type="ECO:0000313" key="10">
    <source>
        <dbReference type="Proteomes" id="UP001175001"/>
    </source>
</evidence>
<evidence type="ECO:0000256" key="6">
    <source>
        <dbReference type="ARBA" id="ARBA00037968"/>
    </source>
</evidence>
<evidence type="ECO:0000313" key="9">
    <source>
        <dbReference type="EMBL" id="KAK0615416.1"/>
    </source>
</evidence>
<dbReference type="PANTHER" id="PTHR43791">
    <property type="entry name" value="PERMEASE-RELATED"/>
    <property type="match status" value="1"/>
</dbReference>
<dbReference type="InterPro" id="IPR036259">
    <property type="entry name" value="MFS_trans_sf"/>
</dbReference>
<evidence type="ECO:0000259" key="8">
    <source>
        <dbReference type="PROSITE" id="PS50850"/>
    </source>
</evidence>
<protein>
    <submittedName>
        <fullName evidence="9">Pantothenate transporter liz1</fullName>
    </submittedName>
</protein>
<dbReference type="FunFam" id="1.20.1250.20:FF:000065">
    <property type="entry name" value="Putative MFS pantothenate transporter"/>
    <property type="match status" value="1"/>
</dbReference>
<feature type="transmembrane region" description="Helical" evidence="7">
    <location>
        <begin position="74"/>
        <end position="94"/>
    </location>
</feature>
<keyword evidence="4 7" id="KW-1133">Transmembrane helix</keyword>
<name>A0AA39WHC1_9PEZI</name>
<dbReference type="Gene3D" id="1.20.1250.20">
    <property type="entry name" value="MFS general substrate transporter like domains"/>
    <property type="match status" value="1"/>
</dbReference>
<dbReference type="InterPro" id="IPR020846">
    <property type="entry name" value="MFS_dom"/>
</dbReference>
<keyword evidence="10" id="KW-1185">Reference proteome</keyword>
<organism evidence="9 10">
    <name type="scientific">Lasiodiplodia hormozganensis</name>
    <dbReference type="NCBI Taxonomy" id="869390"/>
    <lineage>
        <taxon>Eukaryota</taxon>
        <taxon>Fungi</taxon>
        <taxon>Dikarya</taxon>
        <taxon>Ascomycota</taxon>
        <taxon>Pezizomycotina</taxon>
        <taxon>Dothideomycetes</taxon>
        <taxon>Dothideomycetes incertae sedis</taxon>
        <taxon>Botryosphaeriales</taxon>
        <taxon>Botryosphaeriaceae</taxon>
        <taxon>Lasiodiplodia</taxon>
    </lineage>
</organism>
<dbReference type="PANTHER" id="PTHR43791:SF4">
    <property type="entry name" value="PANTOTHENATE TRANSPORTER FEN2"/>
    <property type="match status" value="1"/>
</dbReference>
<evidence type="ECO:0000256" key="7">
    <source>
        <dbReference type="SAM" id="Phobius"/>
    </source>
</evidence>
<feature type="transmembrane region" description="Helical" evidence="7">
    <location>
        <begin position="306"/>
        <end position="328"/>
    </location>
</feature>
<dbReference type="EMBL" id="JAUJDW010000196">
    <property type="protein sequence ID" value="KAK0615416.1"/>
    <property type="molecule type" value="Genomic_DNA"/>
</dbReference>
<dbReference type="Proteomes" id="UP001175001">
    <property type="component" value="Unassembled WGS sequence"/>
</dbReference>
<feature type="transmembrane region" description="Helical" evidence="7">
    <location>
        <begin position="162"/>
        <end position="182"/>
    </location>
</feature>
<comment type="caution">
    <text evidence="9">The sequence shown here is derived from an EMBL/GenBank/DDBJ whole genome shotgun (WGS) entry which is preliminary data.</text>
</comment>
<feature type="domain" description="Major facilitator superfamily (MFS) profile" evidence="8">
    <location>
        <begin position="35"/>
        <end position="485"/>
    </location>
</feature>
<feature type="transmembrane region" description="Helical" evidence="7">
    <location>
        <begin position="360"/>
        <end position="387"/>
    </location>
</feature>
<feature type="transmembrane region" description="Helical" evidence="7">
    <location>
        <begin position="194"/>
        <end position="217"/>
    </location>
</feature>
<feature type="transmembrane region" description="Helical" evidence="7">
    <location>
        <begin position="399"/>
        <end position="419"/>
    </location>
</feature>
<evidence type="ECO:0000256" key="4">
    <source>
        <dbReference type="ARBA" id="ARBA00022989"/>
    </source>
</evidence>
<dbReference type="GO" id="GO:0098717">
    <property type="term" value="P:pantothenate import across plasma membrane"/>
    <property type="evidence" value="ECO:0007669"/>
    <property type="project" value="TreeGrafter"/>
</dbReference>
<dbReference type="SUPFAM" id="SSF103473">
    <property type="entry name" value="MFS general substrate transporter"/>
    <property type="match status" value="1"/>
</dbReference>
<feature type="transmembrane region" description="Helical" evidence="7">
    <location>
        <begin position="335"/>
        <end position="354"/>
    </location>
</feature>
<dbReference type="GO" id="GO:0015233">
    <property type="term" value="F:pantothenate transmembrane transporter activity"/>
    <property type="evidence" value="ECO:0007669"/>
    <property type="project" value="TreeGrafter"/>
</dbReference>
<evidence type="ECO:0000256" key="3">
    <source>
        <dbReference type="ARBA" id="ARBA00022692"/>
    </source>
</evidence>
<evidence type="ECO:0000256" key="2">
    <source>
        <dbReference type="ARBA" id="ARBA00022448"/>
    </source>
</evidence>
<comment type="similarity">
    <text evidence="6">Belongs to the major facilitator superfamily. Allantoate permease family.</text>
</comment>
<dbReference type="AlphaFoldDB" id="A0AA39WHC1"/>
<dbReference type="PROSITE" id="PS50850">
    <property type="entry name" value="MFS"/>
    <property type="match status" value="1"/>
</dbReference>
<gene>
    <name evidence="9" type="primary">liz1_1</name>
    <name evidence="9" type="ORF">DIS24_g11837</name>
</gene>
<sequence length="485" mass="53455">MAEKSWSYQLKVMFLGDVAKTKEERRLVQKLDLFVLTYCCMSYFFNYLDRAAFANAYVAGLKEDIGLHGAQYNVLLSLMTAGIVIAQIPHGIIIQKIPPRRWLPSMVLLWAGLTMCTAACKTYEQMCVVRFFQGMAEASTYCGTMYVVGSWYKPQEIAKRTAIFTAVGQAGSMFAGAMMTAVHKSMNGYAGLPGWKWVFLIDGIITLPVAIAGFIFFPDIPENTNAHLFGLKEQEIQLAISRLPPKKKDAHNISPLSLAKRILGQPHFYILGLFSIVTGALEAYCVQSLFLLWLKSHAPHYTSAQITTYPLGVQAVAIVSNILAALYIDATQRRAPVGLAACFFQLISTVLLLVRSTPAAGVFFAFYLAGTSYMVNPLLFGWANVILKRSGDEAARSVLLYWMNAVQSALYTFWGIALYPADEAPYWRKGGVAMCVVIGVLAGMLWVVEWLDKKSIAEQLVVGSEDAEDSGVDVVQVKAGEGEKC</sequence>
<feature type="transmembrane region" description="Helical" evidence="7">
    <location>
        <begin position="268"/>
        <end position="294"/>
    </location>
</feature>
<comment type="subcellular location">
    <subcellularLocation>
        <location evidence="1">Membrane</location>
        <topology evidence="1">Multi-pass membrane protein</topology>
    </subcellularLocation>
</comment>
<evidence type="ECO:0000256" key="1">
    <source>
        <dbReference type="ARBA" id="ARBA00004141"/>
    </source>
</evidence>
<dbReference type="GO" id="GO:0005886">
    <property type="term" value="C:plasma membrane"/>
    <property type="evidence" value="ECO:0007669"/>
    <property type="project" value="TreeGrafter"/>
</dbReference>
<evidence type="ECO:0000256" key="5">
    <source>
        <dbReference type="ARBA" id="ARBA00023136"/>
    </source>
</evidence>
<keyword evidence="2" id="KW-0813">Transport</keyword>
<keyword evidence="3 7" id="KW-0812">Transmembrane</keyword>